<dbReference type="RefSeq" id="WP_090594298.1">
    <property type="nucleotide sequence ID" value="NZ_FNCS01000003.1"/>
</dbReference>
<dbReference type="Proteomes" id="UP000199495">
    <property type="component" value="Unassembled WGS sequence"/>
</dbReference>
<protein>
    <submittedName>
        <fullName evidence="3">SAM-dependent methyltransferase, MidA family</fullName>
    </submittedName>
</protein>
<organism evidence="3 4">
    <name type="scientific">Pelagibacterium luteolum</name>
    <dbReference type="NCBI Taxonomy" id="440168"/>
    <lineage>
        <taxon>Bacteria</taxon>
        <taxon>Pseudomonadati</taxon>
        <taxon>Pseudomonadota</taxon>
        <taxon>Alphaproteobacteria</taxon>
        <taxon>Hyphomicrobiales</taxon>
        <taxon>Devosiaceae</taxon>
        <taxon>Pelagibacterium</taxon>
    </lineage>
</organism>
<dbReference type="AlphaFoldDB" id="A0A1G7UR73"/>
<accession>A0A1G7UR73</accession>
<evidence type="ECO:0000256" key="2">
    <source>
        <dbReference type="ARBA" id="ARBA00022679"/>
    </source>
</evidence>
<dbReference type="EMBL" id="FNCS01000003">
    <property type="protein sequence ID" value="SDG50023.1"/>
    <property type="molecule type" value="Genomic_DNA"/>
</dbReference>
<name>A0A1G7UR73_9HYPH</name>
<dbReference type="OrthoDB" id="9794208at2"/>
<dbReference type="Pfam" id="PF02636">
    <property type="entry name" value="Methyltransf_28"/>
    <property type="match status" value="1"/>
</dbReference>
<dbReference type="SUPFAM" id="SSF53335">
    <property type="entry name" value="S-adenosyl-L-methionine-dependent methyltransferases"/>
    <property type="match status" value="1"/>
</dbReference>
<dbReference type="GO" id="GO:0035243">
    <property type="term" value="F:protein-arginine omega-N symmetric methyltransferase activity"/>
    <property type="evidence" value="ECO:0007669"/>
    <property type="project" value="TreeGrafter"/>
</dbReference>
<evidence type="ECO:0000313" key="4">
    <source>
        <dbReference type="Proteomes" id="UP000199495"/>
    </source>
</evidence>
<proteinExistence type="predicted"/>
<dbReference type="PANTHER" id="PTHR12049">
    <property type="entry name" value="PROTEIN ARGININE METHYLTRANSFERASE NDUFAF7, MITOCHONDRIAL"/>
    <property type="match status" value="1"/>
</dbReference>
<sequence length="360" mass="38375">MPETALSLGDLIDMQIRQSGPMSLATYMGLCLTHPTRGYYRKADPLGRSGDFITAPEISQTFGEMIGAWIADLYLQMGSPAQFTLLELGPGRGTLMADALRVATRASGLAGALALRLFETNPVLISMQREALTEYAPVWLDDIEAVADAPIIIIANEFFDALPVRQFVKRDGKWFERCVGLTDGQRTFGLSPTPYDEALIGQPYASAVDGEVAEIGLAAQQFMTQLSGLIAPRGGALLALDYGHATTQPGETLQALARHAYVDPLAQPGAADLTTHVDFEALARAARMAGLTLPPLVTQGQFLTSLGLAQRHSALAAANPDRAEDLRSAFDRLTGPEQMGDLFKVLCAASPGLKPAGFAA</sequence>
<dbReference type="STRING" id="440168.SAMN04487974_103227"/>
<keyword evidence="2 3" id="KW-0808">Transferase</keyword>
<reference evidence="3 4" key="1">
    <citation type="submission" date="2016-10" db="EMBL/GenBank/DDBJ databases">
        <authorList>
            <person name="de Groot N.N."/>
        </authorList>
    </citation>
    <scope>NUCLEOTIDE SEQUENCE [LARGE SCALE GENOMIC DNA]</scope>
    <source>
        <strain evidence="3 4">CGMCC 1.10267</strain>
    </source>
</reference>
<evidence type="ECO:0000313" key="3">
    <source>
        <dbReference type="EMBL" id="SDG50023.1"/>
    </source>
</evidence>
<dbReference type="InterPro" id="IPR038375">
    <property type="entry name" value="NDUFAF7_sf"/>
</dbReference>
<evidence type="ECO:0000256" key="1">
    <source>
        <dbReference type="ARBA" id="ARBA00022603"/>
    </source>
</evidence>
<keyword evidence="1 3" id="KW-0489">Methyltransferase</keyword>
<keyword evidence="4" id="KW-1185">Reference proteome</keyword>
<dbReference type="Gene3D" id="3.40.50.12710">
    <property type="match status" value="1"/>
</dbReference>
<dbReference type="InterPro" id="IPR003788">
    <property type="entry name" value="NDUFAF7"/>
</dbReference>
<dbReference type="PANTHER" id="PTHR12049:SF7">
    <property type="entry name" value="PROTEIN ARGININE METHYLTRANSFERASE NDUFAF7, MITOCHONDRIAL"/>
    <property type="match status" value="1"/>
</dbReference>
<dbReference type="GO" id="GO:0032259">
    <property type="term" value="P:methylation"/>
    <property type="evidence" value="ECO:0007669"/>
    <property type="project" value="UniProtKB-KW"/>
</dbReference>
<dbReference type="InterPro" id="IPR029063">
    <property type="entry name" value="SAM-dependent_MTases_sf"/>
</dbReference>
<gene>
    <name evidence="3" type="ORF">SAMN04487974_103227</name>
</gene>